<name>A0A2I0AJY2_9ASPA</name>
<gene>
    <name evidence="1" type="ORF">AXF42_Ash018781</name>
</gene>
<reference evidence="1 2" key="1">
    <citation type="journal article" date="2017" name="Nature">
        <title>The Apostasia genome and the evolution of orchids.</title>
        <authorList>
            <person name="Zhang G.Q."/>
            <person name="Liu K.W."/>
            <person name="Li Z."/>
            <person name="Lohaus R."/>
            <person name="Hsiao Y.Y."/>
            <person name="Niu S.C."/>
            <person name="Wang J.Y."/>
            <person name="Lin Y.C."/>
            <person name="Xu Q."/>
            <person name="Chen L.J."/>
            <person name="Yoshida K."/>
            <person name="Fujiwara S."/>
            <person name="Wang Z.W."/>
            <person name="Zhang Y.Q."/>
            <person name="Mitsuda N."/>
            <person name="Wang M."/>
            <person name="Liu G.H."/>
            <person name="Pecoraro L."/>
            <person name="Huang H.X."/>
            <person name="Xiao X.J."/>
            <person name="Lin M."/>
            <person name="Wu X.Y."/>
            <person name="Wu W.L."/>
            <person name="Chen Y.Y."/>
            <person name="Chang S.B."/>
            <person name="Sakamoto S."/>
            <person name="Ohme-Takagi M."/>
            <person name="Yagi M."/>
            <person name="Zeng S.J."/>
            <person name="Shen C.Y."/>
            <person name="Yeh C.M."/>
            <person name="Luo Y.B."/>
            <person name="Tsai W.C."/>
            <person name="Van de Peer Y."/>
            <person name="Liu Z.J."/>
        </authorList>
    </citation>
    <scope>NUCLEOTIDE SEQUENCE [LARGE SCALE GENOMIC DNA]</scope>
    <source>
        <strain evidence="2">cv. Shenzhen</strain>
        <tissue evidence="1">Stem</tissue>
    </source>
</reference>
<dbReference type="AlphaFoldDB" id="A0A2I0AJY2"/>
<organism evidence="1 2">
    <name type="scientific">Apostasia shenzhenica</name>
    <dbReference type="NCBI Taxonomy" id="1088818"/>
    <lineage>
        <taxon>Eukaryota</taxon>
        <taxon>Viridiplantae</taxon>
        <taxon>Streptophyta</taxon>
        <taxon>Embryophyta</taxon>
        <taxon>Tracheophyta</taxon>
        <taxon>Spermatophyta</taxon>
        <taxon>Magnoliopsida</taxon>
        <taxon>Liliopsida</taxon>
        <taxon>Asparagales</taxon>
        <taxon>Orchidaceae</taxon>
        <taxon>Apostasioideae</taxon>
        <taxon>Apostasia</taxon>
    </lineage>
</organism>
<accession>A0A2I0AJY2</accession>
<sequence>MGRKNHNSERAERCSPEDGVIAQLGSDDRKVHHAHGLAIVVTERDRKRDESQWLNPFLRETQQSSSYMENVRFLEAHLEEGRFK</sequence>
<dbReference type="EMBL" id="KZ451977">
    <property type="protein sequence ID" value="PKA55874.1"/>
    <property type="molecule type" value="Genomic_DNA"/>
</dbReference>
<keyword evidence="2" id="KW-1185">Reference proteome</keyword>
<dbReference type="Proteomes" id="UP000236161">
    <property type="component" value="Unassembled WGS sequence"/>
</dbReference>
<evidence type="ECO:0000313" key="2">
    <source>
        <dbReference type="Proteomes" id="UP000236161"/>
    </source>
</evidence>
<protein>
    <submittedName>
        <fullName evidence="1">Uncharacterized protein</fullName>
    </submittedName>
</protein>
<evidence type="ECO:0000313" key="1">
    <source>
        <dbReference type="EMBL" id="PKA55874.1"/>
    </source>
</evidence>
<proteinExistence type="predicted"/>